<keyword evidence="10" id="KW-1185">Reference proteome</keyword>
<dbReference type="PANTHER" id="PTHR48022:SF30">
    <property type="entry name" value="MAJOR FACILITATOR SUPERFAMILY (MFS) PROFILE DOMAIN-CONTAINING PROTEIN"/>
    <property type="match status" value="1"/>
</dbReference>
<dbReference type="InterPro" id="IPR005828">
    <property type="entry name" value="MFS_sugar_transport-like"/>
</dbReference>
<accession>A0A0D2IGC4</accession>
<dbReference type="VEuPathDB" id="FungiDB:Z518_05705"/>
<evidence type="ECO:0000259" key="8">
    <source>
        <dbReference type="PROSITE" id="PS50850"/>
    </source>
</evidence>
<evidence type="ECO:0000256" key="7">
    <source>
        <dbReference type="SAM" id="Phobius"/>
    </source>
</evidence>
<reference evidence="9 10" key="1">
    <citation type="submission" date="2015-01" db="EMBL/GenBank/DDBJ databases">
        <title>The Genome Sequence of Rhinocladiella mackenzie CBS 650.93.</title>
        <authorList>
            <consortium name="The Broad Institute Genomics Platform"/>
            <person name="Cuomo C."/>
            <person name="de Hoog S."/>
            <person name="Gorbushina A."/>
            <person name="Stielow B."/>
            <person name="Teixiera M."/>
            <person name="Abouelleil A."/>
            <person name="Chapman S.B."/>
            <person name="Priest M."/>
            <person name="Young S.K."/>
            <person name="Wortman J."/>
            <person name="Nusbaum C."/>
            <person name="Birren B."/>
        </authorList>
    </citation>
    <scope>NUCLEOTIDE SEQUENCE [LARGE SCALE GENOMIC DNA]</scope>
    <source>
        <strain evidence="9 10">CBS 650.93</strain>
    </source>
</reference>
<evidence type="ECO:0000256" key="5">
    <source>
        <dbReference type="ARBA" id="ARBA00023136"/>
    </source>
</evidence>
<dbReference type="InterPro" id="IPR050360">
    <property type="entry name" value="MFS_Sugar_Transporters"/>
</dbReference>
<evidence type="ECO:0000313" key="10">
    <source>
        <dbReference type="Proteomes" id="UP000053617"/>
    </source>
</evidence>
<dbReference type="SUPFAM" id="SSF103473">
    <property type="entry name" value="MFS general substrate transporter"/>
    <property type="match status" value="1"/>
</dbReference>
<sequence>MTISNTPVYMSEISPPITRGFLWRLNYVVSVFFGIVFAISLFFLPESPRWLVEQGRYEEAAAILERLHRSKLDPKGTVAHAEMTQIQAQVEVEKSMPRGYLYILKTPSLRWRFFCTALVWGMGQSTGINVIATLTPVLFSKLGYGTTLQLGLTVVWTVCLQIGCIVNVLIVDRIGRKNLLGTAVLLSIEAALEKYYLNSTNAAGIKACVAIYFIFATWFTSTIECTGYVYASEIWPTHLRSYGATITYTAFFATALAYSTPASSAFSAIGWKYYMVFVAVTVPAVIAIWKLFPETKGLTLEEIGQKFNDPVSLTFEDAAARNLETSERIDKMGQDSANTCMSSSNEKTTGISDAAEA</sequence>
<keyword evidence="5 7" id="KW-0472">Membrane</keyword>
<dbReference type="OrthoDB" id="6612291at2759"/>
<gene>
    <name evidence="9" type="ORF">Z518_05705</name>
</gene>
<feature type="transmembrane region" description="Helical" evidence="7">
    <location>
        <begin position="209"/>
        <end position="230"/>
    </location>
</feature>
<feature type="domain" description="Major facilitator superfamily (MFS) profile" evidence="8">
    <location>
        <begin position="1"/>
        <end position="296"/>
    </location>
</feature>
<dbReference type="GO" id="GO:0005351">
    <property type="term" value="F:carbohydrate:proton symporter activity"/>
    <property type="evidence" value="ECO:0007669"/>
    <property type="project" value="TreeGrafter"/>
</dbReference>
<protein>
    <recommendedName>
        <fullName evidence="8">Major facilitator superfamily (MFS) profile domain-containing protein</fullName>
    </recommendedName>
</protein>
<evidence type="ECO:0000256" key="2">
    <source>
        <dbReference type="ARBA" id="ARBA00010992"/>
    </source>
</evidence>
<proteinExistence type="inferred from homology"/>
<dbReference type="PROSITE" id="PS50850">
    <property type="entry name" value="MFS"/>
    <property type="match status" value="1"/>
</dbReference>
<feature type="transmembrane region" description="Helical" evidence="7">
    <location>
        <begin position="113"/>
        <end position="138"/>
    </location>
</feature>
<feature type="transmembrane region" description="Helical" evidence="7">
    <location>
        <begin position="273"/>
        <end position="292"/>
    </location>
</feature>
<evidence type="ECO:0000256" key="4">
    <source>
        <dbReference type="ARBA" id="ARBA00022989"/>
    </source>
</evidence>
<evidence type="ECO:0000313" key="9">
    <source>
        <dbReference type="EMBL" id="KIX04834.1"/>
    </source>
</evidence>
<dbReference type="PANTHER" id="PTHR48022">
    <property type="entry name" value="PLASTIDIC GLUCOSE TRANSPORTER 4"/>
    <property type="match status" value="1"/>
</dbReference>
<comment type="subcellular location">
    <subcellularLocation>
        <location evidence="1">Membrane</location>
        <topology evidence="1">Multi-pass membrane protein</topology>
    </subcellularLocation>
</comment>
<dbReference type="InterPro" id="IPR036259">
    <property type="entry name" value="MFS_trans_sf"/>
</dbReference>
<feature type="transmembrane region" description="Helical" evidence="7">
    <location>
        <begin position="242"/>
        <end position="261"/>
    </location>
</feature>
<dbReference type="Gene3D" id="1.20.1250.20">
    <property type="entry name" value="MFS general substrate transporter like domains"/>
    <property type="match status" value="1"/>
</dbReference>
<feature type="transmembrane region" description="Helical" evidence="7">
    <location>
        <begin position="150"/>
        <end position="171"/>
    </location>
</feature>
<keyword evidence="4 7" id="KW-1133">Transmembrane helix</keyword>
<organism evidence="9 10">
    <name type="scientific">Rhinocladiella mackenziei CBS 650.93</name>
    <dbReference type="NCBI Taxonomy" id="1442369"/>
    <lineage>
        <taxon>Eukaryota</taxon>
        <taxon>Fungi</taxon>
        <taxon>Dikarya</taxon>
        <taxon>Ascomycota</taxon>
        <taxon>Pezizomycotina</taxon>
        <taxon>Eurotiomycetes</taxon>
        <taxon>Chaetothyriomycetidae</taxon>
        <taxon>Chaetothyriales</taxon>
        <taxon>Herpotrichiellaceae</taxon>
        <taxon>Rhinocladiella</taxon>
    </lineage>
</organism>
<evidence type="ECO:0000256" key="6">
    <source>
        <dbReference type="SAM" id="MobiDB-lite"/>
    </source>
</evidence>
<dbReference type="RefSeq" id="XP_013271970.1">
    <property type="nucleotide sequence ID" value="XM_013416516.1"/>
</dbReference>
<keyword evidence="3 7" id="KW-0812">Transmembrane</keyword>
<feature type="compositionally biased region" description="Polar residues" evidence="6">
    <location>
        <begin position="335"/>
        <end position="351"/>
    </location>
</feature>
<feature type="transmembrane region" description="Helical" evidence="7">
    <location>
        <begin position="25"/>
        <end position="44"/>
    </location>
</feature>
<feature type="region of interest" description="Disordered" evidence="6">
    <location>
        <begin position="333"/>
        <end position="357"/>
    </location>
</feature>
<dbReference type="InterPro" id="IPR020846">
    <property type="entry name" value="MFS_dom"/>
</dbReference>
<dbReference type="GeneID" id="25293776"/>
<dbReference type="EMBL" id="KN847478">
    <property type="protein sequence ID" value="KIX04834.1"/>
    <property type="molecule type" value="Genomic_DNA"/>
</dbReference>
<dbReference type="HOGENOM" id="CLU_001265_30_13_1"/>
<evidence type="ECO:0000256" key="3">
    <source>
        <dbReference type="ARBA" id="ARBA00022692"/>
    </source>
</evidence>
<dbReference type="AlphaFoldDB" id="A0A0D2IGC4"/>
<evidence type="ECO:0000256" key="1">
    <source>
        <dbReference type="ARBA" id="ARBA00004141"/>
    </source>
</evidence>
<comment type="similarity">
    <text evidence="2">Belongs to the major facilitator superfamily. Sugar transporter (TC 2.A.1.1) family.</text>
</comment>
<dbReference type="Pfam" id="PF00083">
    <property type="entry name" value="Sugar_tr"/>
    <property type="match status" value="1"/>
</dbReference>
<dbReference type="GO" id="GO:0016020">
    <property type="term" value="C:membrane"/>
    <property type="evidence" value="ECO:0007669"/>
    <property type="project" value="UniProtKB-SubCell"/>
</dbReference>
<dbReference type="Proteomes" id="UP000053617">
    <property type="component" value="Unassembled WGS sequence"/>
</dbReference>
<name>A0A0D2IGC4_9EURO</name>